<evidence type="ECO:0000313" key="1">
    <source>
        <dbReference type="EMBL" id="MBS9532466.1"/>
    </source>
</evidence>
<comment type="caution">
    <text evidence="1">The sequence shown here is derived from an EMBL/GenBank/DDBJ whole genome shotgun (WGS) entry which is preliminary data.</text>
</comment>
<proteinExistence type="predicted"/>
<evidence type="ECO:0000313" key="2">
    <source>
        <dbReference type="Proteomes" id="UP001519535"/>
    </source>
</evidence>
<dbReference type="Proteomes" id="UP001519535">
    <property type="component" value="Unassembled WGS sequence"/>
</dbReference>
<accession>A0ABS5RDV5</accession>
<gene>
    <name evidence="1" type="ORF">KIH27_02565</name>
</gene>
<protein>
    <submittedName>
        <fullName evidence="1">Uncharacterized protein</fullName>
    </submittedName>
</protein>
<dbReference type="EMBL" id="JAHCLR010000003">
    <property type="protein sequence ID" value="MBS9532466.1"/>
    <property type="molecule type" value="Genomic_DNA"/>
</dbReference>
<keyword evidence="2" id="KW-1185">Reference proteome</keyword>
<sequence length="116" mass="12904">MTDPNVDATAQTVSDKLDGTNFVGQILGYRQAAMFYDANMFGLSKDYAFPEGANASPSLLDQATSMAKLLTRKQKLADGNDYDLWDCVFTLTKWVLTQNPHINDDEINSVNYKGQK</sequence>
<organism evidence="1 2">
    <name type="scientific">Mycolicibacter acidiphilus</name>
    <dbReference type="NCBI Taxonomy" id="2835306"/>
    <lineage>
        <taxon>Bacteria</taxon>
        <taxon>Bacillati</taxon>
        <taxon>Actinomycetota</taxon>
        <taxon>Actinomycetes</taxon>
        <taxon>Mycobacteriales</taxon>
        <taxon>Mycobacteriaceae</taxon>
        <taxon>Mycolicibacter</taxon>
    </lineage>
</organism>
<dbReference type="RefSeq" id="WP_214091347.1">
    <property type="nucleotide sequence ID" value="NZ_JAHCLR010000003.1"/>
</dbReference>
<reference evidence="1 2" key="1">
    <citation type="submission" date="2021-05" db="EMBL/GenBank/DDBJ databases">
        <title>Mycobacterium acidophilum sp. nov., an extremely acid-tolerant member of the genus Mycobacterium.</title>
        <authorList>
            <person name="Xia J."/>
        </authorList>
    </citation>
    <scope>NUCLEOTIDE SEQUENCE [LARGE SCALE GENOMIC DNA]</scope>
    <source>
        <strain evidence="1 2">M1</strain>
    </source>
</reference>
<name>A0ABS5RDV5_9MYCO</name>